<dbReference type="AlphaFoldDB" id="A0A8E2EL16"/>
<feature type="compositionally biased region" description="Low complexity" evidence="1">
    <location>
        <begin position="101"/>
        <end position="131"/>
    </location>
</feature>
<gene>
    <name evidence="2" type="ORF">K432DRAFT_228504</name>
</gene>
<reference evidence="2 3" key="1">
    <citation type="journal article" date="2016" name="Nat. Commun.">
        <title>Ectomycorrhizal ecology is imprinted in the genome of the dominant symbiotic fungus Cenococcum geophilum.</title>
        <authorList>
            <consortium name="DOE Joint Genome Institute"/>
            <person name="Peter M."/>
            <person name="Kohler A."/>
            <person name="Ohm R.A."/>
            <person name="Kuo A."/>
            <person name="Krutzmann J."/>
            <person name="Morin E."/>
            <person name="Arend M."/>
            <person name="Barry K.W."/>
            <person name="Binder M."/>
            <person name="Choi C."/>
            <person name="Clum A."/>
            <person name="Copeland A."/>
            <person name="Grisel N."/>
            <person name="Haridas S."/>
            <person name="Kipfer T."/>
            <person name="LaButti K."/>
            <person name="Lindquist E."/>
            <person name="Lipzen A."/>
            <person name="Maire R."/>
            <person name="Meier B."/>
            <person name="Mihaltcheva S."/>
            <person name="Molinier V."/>
            <person name="Murat C."/>
            <person name="Poggeler S."/>
            <person name="Quandt C.A."/>
            <person name="Sperisen C."/>
            <person name="Tritt A."/>
            <person name="Tisserant E."/>
            <person name="Crous P.W."/>
            <person name="Henrissat B."/>
            <person name="Nehls U."/>
            <person name="Egli S."/>
            <person name="Spatafora J.W."/>
            <person name="Grigoriev I.V."/>
            <person name="Martin F.M."/>
        </authorList>
    </citation>
    <scope>NUCLEOTIDE SEQUENCE [LARGE SCALE GENOMIC DNA]</scope>
    <source>
        <strain evidence="2 3">CBS 459.81</strain>
    </source>
</reference>
<organism evidence="2 3">
    <name type="scientific">Lepidopterella palustris CBS 459.81</name>
    <dbReference type="NCBI Taxonomy" id="1314670"/>
    <lineage>
        <taxon>Eukaryota</taxon>
        <taxon>Fungi</taxon>
        <taxon>Dikarya</taxon>
        <taxon>Ascomycota</taxon>
        <taxon>Pezizomycotina</taxon>
        <taxon>Dothideomycetes</taxon>
        <taxon>Pleosporomycetidae</taxon>
        <taxon>Mytilinidiales</taxon>
        <taxon>Argynnaceae</taxon>
        <taxon>Lepidopterella</taxon>
    </lineage>
</organism>
<accession>A0A8E2EL16</accession>
<dbReference type="Proteomes" id="UP000250266">
    <property type="component" value="Unassembled WGS sequence"/>
</dbReference>
<feature type="region of interest" description="Disordered" evidence="1">
    <location>
        <begin position="101"/>
        <end position="163"/>
    </location>
</feature>
<evidence type="ECO:0000256" key="1">
    <source>
        <dbReference type="SAM" id="MobiDB-lite"/>
    </source>
</evidence>
<dbReference type="EMBL" id="KV744813">
    <property type="protein sequence ID" value="OCK85821.1"/>
    <property type="molecule type" value="Genomic_DNA"/>
</dbReference>
<proteinExistence type="predicted"/>
<name>A0A8E2EL16_9PEZI</name>
<keyword evidence="3" id="KW-1185">Reference proteome</keyword>
<feature type="compositionally biased region" description="Low complexity" evidence="1">
    <location>
        <begin position="7"/>
        <end position="16"/>
    </location>
</feature>
<sequence>MPVMTLRSVSQGSQHSSSHRESVSAVSKHSFTYITPSSGFTSASPPQPQSLTDASLSATKASDTGLASWISVPRRRLSTAGTVDTAGTTGTACTAVTTALENSRPRPLLSKSSSAVPTLSTTSTLASPSRSGTATPTTAQRPLPGGASSTTMTAHGGVNPHTAADLLRQAMMQSVRGKGGQS</sequence>
<protein>
    <submittedName>
        <fullName evidence="2">Uncharacterized protein</fullName>
    </submittedName>
</protein>
<feature type="region of interest" description="Disordered" evidence="1">
    <location>
        <begin position="1"/>
        <end position="24"/>
    </location>
</feature>
<evidence type="ECO:0000313" key="3">
    <source>
        <dbReference type="Proteomes" id="UP000250266"/>
    </source>
</evidence>
<evidence type="ECO:0000313" key="2">
    <source>
        <dbReference type="EMBL" id="OCK85821.1"/>
    </source>
</evidence>